<evidence type="ECO:0000313" key="2">
    <source>
        <dbReference type="Proteomes" id="UP000828390"/>
    </source>
</evidence>
<gene>
    <name evidence="1" type="ORF">DPMN_044951</name>
</gene>
<reference evidence="1" key="1">
    <citation type="journal article" date="2019" name="bioRxiv">
        <title>The Genome of the Zebra Mussel, Dreissena polymorpha: A Resource for Invasive Species Research.</title>
        <authorList>
            <person name="McCartney M.A."/>
            <person name="Auch B."/>
            <person name="Kono T."/>
            <person name="Mallez S."/>
            <person name="Zhang Y."/>
            <person name="Obille A."/>
            <person name="Becker A."/>
            <person name="Abrahante J.E."/>
            <person name="Garbe J."/>
            <person name="Badalamenti J.P."/>
            <person name="Herman A."/>
            <person name="Mangelson H."/>
            <person name="Liachko I."/>
            <person name="Sullivan S."/>
            <person name="Sone E.D."/>
            <person name="Koren S."/>
            <person name="Silverstein K.A.T."/>
            <person name="Beckman K.B."/>
            <person name="Gohl D.M."/>
        </authorList>
    </citation>
    <scope>NUCLEOTIDE SEQUENCE</scope>
    <source>
        <strain evidence="1">Duluth1</strain>
        <tissue evidence="1">Whole animal</tissue>
    </source>
</reference>
<keyword evidence="2" id="KW-1185">Reference proteome</keyword>
<organism evidence="1 2">
    <name type="scientific">Dreissena polymorpha</name>
    <name type="common">Zebra mussel</name>
    <name type="synonym">Mytilus polymorpha</name>
    <dbReference type="NCBI Taxonomy" id="45954"/>
    <lineage>
        <taxon>Eukaryota</taxon>
        <taxon>Metazoa</taxon>
        <taxon>Spiralia</taxon>
        <taxon>Lophotrochozoa</taxon>
        <taxon>Mollusca</taxon>
        <taxon>Bivalvia</taxon>
        <taxon>Autobranchia</taxon>
        <taxon>Heteroconchia</taxon>
        <taxon>Euheterodonta</taxon>
        <taxon>Imparidentia</taxon>
        <taxon>Neoheterodontei</taxon>
        <taxon>Myida</taxon>
        <taxon>Dreissenoidea</taxon>
        <taxon>Dreissenidae</taxon>
        <taxon>Dreissena</taxon>
    </lineage>
</organism>
<comment type="caution">
    <text evidence="1">The sequence shown here is derived from an EMBL/GenBank/DDBJ whole genome shotgun (WGS) entry which is preliminary data.</text>
</comment>
<dbReference type="Proteomes" id="UP000828390">
    <property type="component" value="Unassembled WGS sequence"/>
</dbReference>
<accession>A0A9D4D6T1</accession>
<sequence>MVAFLNRYMAAYLCLGQDHNVGVTKNLKYSEDLLALEGERTCNASGVPHLVINVADEKLPPHMTVASQSIRTGLMCMMYVTDT</sequence>
<dbReference type="EMBL" id="JAIWYP010000011">
    <property type="protein sequence ID" value="KAH3738318.1"/>
    <property type="molecule type" value="Genomic_DNA"/>
</dbReference>
<reference evidence="1" key="2">
    <citation type="submission" date="2020-11" db="EMBL/GenBank/DDBJ databases">
        <authorList>
            <person name="McCartney M.A."/>
            <person name="Auch B."/>
            <person name="Kono T."/>
            <person name="Mallez S."/>
            <person name="Becker A."/>
            <person name="Gohl D.M."/>
            <person name="Silverstein K.A.T."/>
            <person name="Koren S."/>
            <person name="Bechman K.B."/>
            <person name="Herman A."/>
            <person name="Abrahante J.E."/>
            <person name="Garbe J."/>
        </authorList>
    </citation>
    <scope>NUCLEOTIDE SEQUENCE</scope>
    <source>
        <strain evidence="1">Duluth1</strain>
        <tissue evidence="1">Whole animal</tissue>
    </source>
</reference>
<evidence type="ECO:0000313" key="1">
    <source>
        <dbReference type="EMBL" id="KAH3738318.1"/>
    </source>
</evidence>
<proteinExistence type="predicted"/>
<protein>
    <submittedName>
        <fullName evidence="1">Uncharacterized protein</fullName>
    </submittedName>
</protein>
<dbReference type="AlphaFoldDB" id="A0A9D4D6T1"/>
<name>A0A9D4D6T1_DREPO</name>